<gene>
    <name evidence="1" type="ORF">Maes01_02784</name>
</gene>
<keyword evidence="2" id="KW-1185">Reference proteome</keyword>
<sequence>MYVPTYDLTFEVLYSFKGKIGDTLKLKSTDQGFHGGWRIGDLYIIFLADSKIGVCTKVTPLYADYFNEYDPYGELEFMLERADVQLKTKKDIEFLLGTVPSKP</sequence>
<proteinExistence type="predicted"/>
<dbReference type="EMBL" id="BAABRT010000033">
    <property type="protein sequence ID" value="GAA5526189.1"/>
    <property type="molecule type" value="Genomic_DNA"/>
</dbReference>
<protein>
    <submittedName>
        <fullName evidence="1">Uncharacterized protein</fullName>
    </submittedName>
</protein>
<reference evidence="1 2" key="1">
    <citation type="submission" date="2024-02" db="EMBL/GenBank/DDBJ databases">
        <title>Microbulbifer aestuariivivens NBRC 112533.</title>
        <authorList>
            <person name="Ichikawa N."/>
            <person name="Katano-Makiyama Y."/>
            <person name="Hidaka K."/>
        </authorList>
    </citation>
    <scope>NUCLEOTIDE SEQUENCE [LARGE SCALE GENOMIC DNA]</scope>
    <source>
        <strain evidence="1 2">NBRC 112533</strain>
    </source>
</reference>
<evidence type="ECO:0000313" key="2">
    <source>
        <dbReference type="Proteomes" id="UP001408594"/>
    </source>
</evidence>
<dbReference type="Proteomes" id="UP001408594">
    <property type="component" value="Unassembled WGS sequence"/>
</dbReference>
<evidence type="ECO:0000313" key="1">
    <source>
        <dbReference type="EMBL" id="GAA5526189.1"/>
    </source>
</evidence>
<accession>A0ABP9WSJ5</accession>
<name>A0ABP9WSJ5_9GAMM</name>
<comment type="caution">
    <text evidence="1">The sequence shown here is derived from an EMBL/GenBank/DDBJ whole genome shotgun (WGS) entry which is preliminary data.</text>
</comment>
<organism evidence="1 2">
    <name type="scientific">Microbulbifer aestuariivivens</name>
    <dbReference type="NCBI Taxonomy" id="1908308"/>
    <lineage>
        <taxon>Bacteria</taxon>
        <taxon>Pseudomonadati</taxon>
        <taxon>Pseudomonadota</taxon>
        <taxon>Gammaproteobacteria</taxon>
        <taxon>Cellvibrionales</taxon>
        <taxon>Microbulbiferaceae</taxon>
        <taxon>Microbulbifer</taxon>
    </lineage>
</organism>